<dbReference type="GO" id="GO:0005509">
    <property type="term" value="F:calcium ion binding"/>
    <property type="evidence" value="ECO:0007669"/>
    <property type="project" value="InterPro"/>
</dbReference>
<keyword evidence="7" id="KW-1185">Reference proteome</keyword>
<dbReference type="SUPFAM" id="SSF49299">
    <property type="entry name" value="PKD domain"/>
    <property type="match status" value="1"/>
</dbReference>
<dbReference type="Pfam" id="PF00353">
    <property type="entry name" value="HemolysinCabind"/>
    <property type="match status" value="2"/>
</dbReference>
<evidence type="ECO:0000256" key="2">
    <source>
        <dbReference type="ARBA" id="ARBA00022737"/>
    </source>
</evidence>
<dbReference type="SUPFAM" id="SSF55486">
    <property type="entry name" value="Metalloproteases ('zincins'), catalytic domain"/>
    <property type="match status" value="1"/>
</dbReference>
<dbReference type="Pfam" id="PF03160">
    <property type="entry name" value="Calx-beta"/>
    <property type="match status" value="9"/>
</dbReference>
<dbReference type="InterPro" id="IPR000601">
    <property type="entry name" value="PKD_dom"/>
</dbReference>
<dbReference type="InterPro" id="IPR035986">
    <property type="entry name" value="PKD_dom_sf"/>
</dbReference>
<feature type="region of interest" description="Disordered" evidence="4">
    <location>
        <begin position="1137"/>
        <end position="1206"/>
    </location>
</feature>
<evidence type="ECO:0000256" key="4">
    <source>
        <dbReference type="SAM" id="MobiDB-lite"/>
    </source>
</evidence>
<organism evidence="6 7">
    <name type="scientific">Fuerstiella marisgermanici</name>
    <dbReference type="NCBI Taxonomy" id="1891926"/>
    <lineage>
        <taxon>Bacteria</taxon>
        <taxon>Pseudomonadati</taxon>
        <taxon>Planctomycetota</taxon>
        <taxon>Planctomycetia</taxon>
        <taxon>Planctomycetales</taxon>
        <taxon>Planctomycetaceae</taxon>
        <taxon>Fuerstiella</taxon>
    </lineage>
</organism>
<dbReference type="InterPro" id="IPR011050">
    <property type="entry name" value="Pectin_lyase_fold/virulence"/>
</dbReference>
<feature type="region of interest" description="Disordered" evidence="4">
    <location>
        <begin position="5171"/>
        <end position="5190"/>
    </location>
</feature>
<keyword evidence="1" id="KW-0732">Signal</keyword>
<dbReference type="SUPFAM" id="SSF141072">
    <property type="entry name" value="CalX-like"/>
    <property type="match status" value="20"/>
</dbReference>
<dbReference type="NCBIfam" id="TIGR02608">
    <property type="entry name" value="delta_60_rpt"/>
    <property type="match status" value="6"/>
</dbReference>
<dbReference type="Gene3D" id="2.60.40.2030">
    <property type="match status" value="12"/>
</dbReference>
<protein>
    <submittedName>
        <fullName evidence="6">Hemolysin, chromosomal</fullName>
    </submittedName>
</protein>
<feature type="region of interest" description="Disordered" evidence="4">
    <location>
        <begin position="5112"/>
        <end position="5132"/>
    </location>
</feature>
<dbReference type="InterPro" id="IPR024079">
    <property type="entry name" value="MetalloPept_cat_dom_sf"/>
</dbReference>
<dbReference type="InterPro" id="IPR001343">
    <property type="entry name" value="Hemolysn_Ca-bd"/>
</dbReference>
<dbReference type="Pfam" id="PF13582">
    <property type="entry name" value="Reprolysin_3"/>
    <property type="match status" value="1"/>
</dbReference>
<dbReference type="Pfam" id="PF20009">
    <property type="entry name" value="GEVED"/>
    <property type="match status" value="1"/>
</dbReference>
<dbReference type="PRINTS" id="PR00313">
    <property type="entry name" value="CABNDNGRPT"/>
</dbReference>
<dbReference type="InterPro" id="IPR038081">
    <property type="entry name" value="CalX-like_sf"/>
</dbReference>
<dbReference type="InterPro" id="IPR003644">
    <property type="entry name" value="Calx_beta"/>
</dbReference>
<dbReference type="Gene3D" id="3.40.390.10">
    <property type="entry name" value="Collagenase (Catalytic Domain)"/>
    <property type="match status" value="1"/>
</dbReference>
<dbReference type="SUPFAM" id="SSF51126">
    <property type="entry name" value="Pectin lyase-like"/>
    <property type="match status" value="1"/>
</dbReference>
<feature type="compositionally biased region" description="Polar residues" evidence="4">
    <location>
        <begin position="5172"/>
        <end position="5190"/>
    </location>
</feature>
<feature type="compositionally biased region" description="Low complexity" evidence="4">
    <location>
        <begin position="1147"/>
        <end position="1158"/>
    </location>
</feature>
<dbReference type="PROSITE" id="PS50093">
    <property type="entry name" value="PKD"/>
    <property type="match status" value="1"/>
</dbReference>
<gene>
    <name evidence="6" type="primary">hlyA_4</name>
    <name evidence="6" type="ORF">Fuma_02824</name>
</gene>
<feature type="domain" description="PKD" evidence="5">
    <location>
        <begin position="5167"/>
        <end position="5222"/>
    </location>
</feature>
<dbReference type="GO" id="GO:0007154">
    <property type="term" value="P:cell communication"/>
    <property type="evidence" value="ECO:0007669"/>
    <property type="project" value="InterPro"/>
</dbReference>
<evidence type="ECO:0000313" key="7">
    <source>
        <dbReference type="Proteomes" id="UP000187735"/>
    </source>
</evidence>
<dbReference type="Pfam" id="PF18911">
    <property type="entry name" value="PKD_4"/>
    <property type="match status" value="1"/>
</dbReference>
<keyword evidence="2" id="KW-0677">Repeat</keyword>
<dbReference type="PROSITE" id="PS00330">
    <property type="entry name" value="HEMOLYSIN_CALCIUM"/>
    <property type="match status" value="3"/>
</dbReference>
<evidence type="ECO:0000313" key="6">
    <source>
        <dbReference type="EMBL" id="APZ93207.1"/>
    </source>
</evidence>
<keyword evidence="3" id="KW-0106">Calcium</keyword>
<evidence type="ECO:0000256" key="3">
    <source>
        <dbReference type="ARBA" id="ARBA00022837"/>
    </source>
</evidence>
<dbReference type="NCBIfam" id="NF041518">
    <property type="entry name" value="choice_anch_Q"/>
    <property type="match status" value="1"/>
</dbReference>
<dbReference type="InterPro" id="IPR013783">
    <property type="entry name" value="Ig-like_fold"/>
</dbReference>
<dbReference type="GO" id="GO:0016020">
    <property type="term" value="C:membrane"/>
    <property type="evidence" value="ECO:0007669"/>
    <property type="project" value="InterPro"/>
</dbReference>
<feature type="compositionally biased region" description="Acidic residues" evidence="4">
    <location>
        <begin position="1194"/>
        <end position="1206"/>
    </location>
</feature>
<dbReference type="InterPro" id="IPR013431">
    <property type="entry name" value="Delta_60_rpt"/>
</dbReference>
<dbReference type="InterPro" id="IPR006626">
    <property type="entry name" value="PbH1"/>
</dbReference>
<evidence type="ECO:0000256" key="1">
    <source>
        <dbReference type="ARBA" id="ARBA00022729"/>
    </source>
</evidence>
<dbReference type="EMBL" id="CP017641">
    <property type="protein sequence ID" value="APZ93207.1"/>
    <property type="molecule type" value="Genomic_DNA"/>
</dbReference>
<dbReference type="Pfam" id="PF17164">
    <property type="entry name" value="DUF5122"/>
    <property type="match status" value="6"/>
</dbReference>
<dbReference type="KEGG" id="fmr:Fuma_02824"/>
<dbReference type="Proteomes" id="UP000187735">
    <property type="component" value="Chromosome"/>
</dbReference>
<accession>A0A1P8WGN8</accession>
<dbReference type="InterPro" id="IPR045474">
    <property type="entry name" value="GEVED"/>
</dbReference>
<dbReference type="InterPro" id="IPR059226">
    <property type="entry name" value="Choice_anch_Q_dom"/>
</dbReference>
<proteinExistence type="predicted"/>
<dbReference type="GO" id="GO:0008237">
    <property type="term" value="F:metallopeptidase activity"/>
    <property type="evidence" value="ECO:0007669"/>
    <property type="project" value="InterPro"/>
</dbReference>
<dbReference type="InterPro" id="IPR018511">
    <property type="entry name" value="Hemolysin-typ_Ca-bd_CS"/>
</dbReference>
<evidence type="ECO:0000259" key="5">
    <source>
        <dbReference type="PROSITE" id="PS50093"/>
    </source>
</evidence>
<dbReference type="SMART" id="SM00237">
    <property type="entry name" value="Calx_beta"/>
    <property type="match status" value="13"/>
</dbReference>
<dbReference type="Gene3D" id="2.80.10.50">
    <property type="match status" value="3"/>
</dbReference>
<reference evidence="6 7" key="1">
    <citation type="journal article" date="2016" name="Front. Microbiol.">
        <title>Fuerstia marisgermanicae gen. nov., sp. nov., an Unusual Member of the Phylum Planctomycetes from the German Wadden Sea.</title>
        <authorList>
            <person name="Kohn T."/>
            <person name="Heuer A."/>
            <person name="Jogler M."/>
            <person name="Vollmers J."/>
            <person name="Boedeker C."/>
            <person name="Bunk B."/>
            <person name="Rast P."/>
            <person name="Borchert D."/>
            <person name="Glockner I."/>
            <person name="Freese H.M."/>
            <person name="Klenk H.P."/>
            <person name="Overmann J."/>
            <person name="Kaster A.K."/>
            <person name="Rohde M."/>
            <person name="Wiegand S."/>
            <person name="Jogler C."/>
        </authorList>
    </citation>
    <scope>NUCLEOTIDE SEQUENCE [LARGE SCALE GENOMIC DNA]</scope>
    <source>
        <strain evidence="6 7">NH11</strain>
    </source>
</reference>
<dbReference type="Gene3D" id="2.60.40.10">
    <property type="entry name" value="Immunoglobulins"/>
    <property type="match status" value="1"/>
</dbReference>
<dbReference type="SUPFAM" id="SSF63829">
    <property type="entry name" value="Calcium-dependent phosphotriesterase"/>
    <property type="match status" value="1"/>
</dbReference>
<name>A0A1P8WGN8_9PLAN</name>
<dbReference type="SMART" id="SM00710">
    <property type="entry name" value="PbH1"/>
    <property type="match status" value="8"/>
</dbReference>
<sequence>MQFMTRRTQRPRTIGQKLLDSLVKGRQRRARRADRHGARFERQLMCSVERVEDRAMLSATIGNNIDVGDQLQNYRLAIAATAEYTDFFGGQTEALAAIQTFVDDVNAIFEAELSIRFDLVSGLNTIFTDTATDGYTNGSTSQMLNVNTGILDTAMGGNNTYDIGHVFGTTGSGGSGLGGIKAVNDPIRKGEGASVSSDPKGSSWLNLVAHELAHQFGAEHTFNGILSNAGPNREADNAYEPGSGSTLMSYAGISGADDLQPDPDNYLHAASFEQIQTFIAGDGTPNSTTTTGNAIPTVDGGLNYTIPAGTPFELTAVGSDADIGDTLTYTWEQLDLGPAMSLPLTDNGNSPLFRSFLPSTDSTRTFPRLPDLVNNVNTAAIGEAMPTMTRDLNFRTTVRDGNGGVNSDDVLINVVNTGSPFAVTAPNAAVSWTGGSTQNISWDVAGTTGSGINTSDVAIDLSLDGGLTYPFVLAGSTTNDGSHTLTIPNIDTTEARVRVRGVGNVFFDISDADFTIISNASAPGVTVVESGGNTSVSEEGVVGRASVDTYTLALNTVPSGNVEVTINGGAQLEVSLNGVTFGSSVVWVAANTSPQTLYVRGTDDSLNEGIHFGTITHMVTATADSNYPVGTLINPVTASIADDELHPVVGVDFDQSGSTSTPENWTKISQTFGGTTTGLVREDGITTSTSLTLGVSGSAGLNTSVPAATPLHSPSLEGLDGNHLASDSLTLTWGGLAPGRDYNIYLLTSEWFGSNLLQNVTVTAGITVPSFTQDTSAIGSGMLVNSGLATSTKTLEADSLMVQADTGGTIQIVVTDTSAGGAGNALLSGAAIQEIGSGTVGFGITQTGDSTEVSESGTSDTFDVVLTTPPTDTVVIDLTNSDTSEISVSAASLTFDETNWNVPQTVTVAGVDDALEDGAQTTTLTLSVNQALTADSRFDGVGDRLMDVVNADNEAAFLVGVDFAAAGNTSPGNWTLNSAFNTSLSNLIDEAGNATSIDLSISGFFGTDTGTPSAGQLPTHSQSLAGIDGNFWAQNTTVTMTWSDLNASNTYEVYVFGLDRFADNQNVTITGAGTPVSFAQNFAANQLFVNGVLGSSSLDLGAFAETVTPTGAGQITIEVTSSSFLGIGGLAIREVPTAGPTDDFGDAPSAAQSGSASSYPVTLAEDGARHTSGGPTLGTNRDSEADGVHSAGADADDTIGSPDDEDGVTFTTSIIASTNASRIGSVNVDLQNADGTSNRLDAWIDFNRDGDWNDPGEQILTNYNLGTVNGLQSVSFAIPQDAGANVQEGTTYARFRLSTAGSLSVTGAAADGEVEDHAVTIDPSTDAILLEPFDHSGQFSVSEPFFSIGDGSAFFGISDGAGGGDFGPGSPPTPTVPSYTGAAVNFLTGMDMDATATGHPAASLPITATWSGLNITGQTGLQFGADFASFDEGASGDPGGNIEPSDFIRVEVQIDGGGFVSIMEFRGNNTGGANAAQFSLDTDGDGSGDGTLLADALRNFTADIVGTGNLLDLRISMSVSDQDEDFAIDNVTVTANNPTGPFVVDTIADESDGDYSAGDFSLREAIERANTHVGADEIQFAAGLSGQTITLTVDQLLVTDDLTITGLGASNLTVSGGDSFRVFDLQHAADVVIDRLTITGGRTTQAGGTPAGITGGGAGIRSSGTLLLSNSIVTDNHTTAAIADGGGIFQVSGTLTLDNSEVSNNSTDGNDASGGGISAVNGADVTLIGSTVTGNSTDSNSGQGFGGGIYILGGDLTITESTISNNANTGAGSFGGGLISINGNLNITQSTISGNTTTLSGGGIVWSSTVGDTATVVNSTISGNVATSGSAGGIFVAAGTFNLEYSTVTANTAPTGQGSGLASFSDGGSSIANTIVLSSIIADNANSDVDNILSGGGTNTITSSGFNLVGSGNAVSSFGVGSDLTGVAAGLGPLANNGGPTFTHALQPGSLAIGTGDTSPVPTTDQRGTGFSRLVGANVDIGAFELQATNPSVTLSVDNANIPEAAGVATFAATLSDISGETVTVDLGLSGTATGSGTDYNASGLQIVIPAGSLTGFVTVTAVQDVIDDDAETVIVDITGVTNGTENGIQQQTTTIVDDDDAAALTVSIVAASIDENAGTTTGTVTRNTGTTGDLTVNLSTSDTTEASVPSTVTILNGNSSATFTITGVDDAIVDGTQTVTITASVAAYTDGTDTVDVTDNDTAGIVVTESGPGTTVSEDGTTDTFDVVLTAQPLTDVVITVTSGDIGEATVGVGGSSVGPKRLFGVAPGENSIVELNPDTGAELNRFSAPVTLSTQNDQGLAYDGSSLFFIDGTSANTLYELNPETGAVIDSDTLPAPTVRLVEGLTAFRGRIFLLDSNNDQIHEFDPVTDTIVSTIGTAFNSDGALASLASDDRLLVAQDVSGTNLHEVDPTDGSILNSLGNGTLNLIRGATAFDDEIFVSSGIQSDGVRVWSRAGAPIQTLPLPYTVTGLASGFGPASTLTFTPSNWNAPQTVTITGVDDPAVDGDQVVAITVSVDATASDDEFDSLADQVIQSTTTDNDTPGFTVIESGGSTIVSESGSSDTFSVVLDSQPTSNVELSVTGSDSGEALVDITTLTFTPLNWNIPQIVTVTGVDDFVDDADQSSQVTISVIDANSNDAFDNLADQTVNVTTTDDDIAGFMAGTQGGFEVSESGTTTQLTVVLTSQPSSNVTINLTNPDPGEISLAASSVTFTPANWNIVQAVTVTGVPDGIVDGNQLTPVRFDVDDAISDDQFDGKGGVGISIRTLDIDTAALTLSIADASISENGGTTTATVSRNTDTTATLEVTLVSNDTGEATVVGSVTIAAGQTTSPAFTITGVDDANVDGTQTVTITATASAHTEGVDSLNVLDDDSPTLTVVINSASVSEGDGTAATTVTVTRNTPTTEPMTVALNSSDTSEANVPATVTIPAGQASFTFDLDAVDDTVVDGTQTVTITATEAVASTMVPDVAFGSSGIVATDLRWGIQYGDPELIQQPDGKLLAIGRHPTIDDTWQIVRLNSDGSFDSGFGTNGVVNTAFTGEASVRPTGIAVDASTGRITVTGVSFGGNTLMVARYTGDGTLDSSFGTGGRVAASPAGLAAAVDVILNSDGTTLLVGTGTGNSVGIVRLLPDGTLDASYGAGGVTTHILDPNYDIGVGDVVQQPDGKVIITAGAFPSTGNELFYVVRINTDGSLDTSFDGTGYTLVDFGVLRQRPEAVKLQPDGKIVIAGRVEPSGTNNSDWATVRLNTDGSLDTSFSGDGKTTVSFSSDDQVHDLAILEDGKILLVGGAFVSGNGRDRGFARLNSDGTLDSSFGTGGKFTLPPLPIIWEANWEVVVQPDGKIVTLVGYQTGYQVERFLPITGLTGSDTLAVIDDDAAALTLSIADASVSENGGTTTATVSRNTDTTNALTVTLVSNDAGEATVVGSVTIAAGLTTSPAFTITGVDDTIVDGTQTVTFTATATAHADGTDTLDVTDDDAAALTLSIADASISENGGTTTATVTRNTDTTNALTVTLVSNDTSEAAVIGTVTIAAGQTTSPAFNITGVDDTIVDGTQTVTITATATAHADGTDTLDVTDDDAAALTLSIADASISENGGTTTATVTRNTDTTNALTVTLVSNDTSEATVIGTVTIAAGQTTSPAFNITGVDDTIVDGTQTATITATATAHADGTDTLDVTDDDAAALTLSIAEAAISENGGTTTATVSRNTDPTNALTVTLVSNDTSEATVPAVVTIPAGADSVSFTISGVDDAIVDGTQLVTISASASDHVGNDDDLNVTDDDTLALTLTVSPASISENGGTATGTIARNDGDLSSSLEITLTSDDTSEATVPATVTISAGLSSATFSVDAVDDAIVDGTQTATISVGASGYAGDTASLNITDDDTLALTLSITPGSISENGGTATGTVTRNDADWSSPLVVDLTSSDSTEAMVSATVTILAGQASADFTITAVDDAVVDGTQVLSISVSANGYTGLSAGLNVTDDESPALTLSVNPVSISENGGTATGTVTRNDEDLSSELVVNLSSSDTTEATVPASVTIPVGQSAADFTISAVDDAVVDGTQVLSVSASATGYTGFSTGLNVTDDDVLALTLSIDPASISENSDTATGTVSRNDADLSSPLTVTLESDDTTEASTPSTVTIPAGESSATFQVNAVDDDIVDGTQTVSISANAASYVGDAASLEVTDDDVFTLTLSVAPAIISENGGSTTGTVFRNDGDLSSALVVDLNGSDSTEADVPASVTIAAGQSSASFTINAVDDAIVDGTQSVSVAANATGYATDSASLDVTDDDVLMLKLTVSPASISENGGTATGTVLRNDGDLSSPLEVTLTSGDTTEATVPTTVTIAAGQSAATFTVSGVDDAVVDGTQSVDVTATAASYLSATSSVDVTDDDVATLTLTLAAGSVSEAAGTGATTGTVTRNASDLSSPLSVTLASSDSTEATTPTTVTIATGQSSATFSIDVVDDLIVDGTQTAVISADADDYTGDSESLDVTDDDVLTLTLSVASSSISENGGTALGTVSRNDGDLSSALVVNLTSDDTTEATTPATVTIGAGQASATFTISGVDDAIVDGLQTATISADAASYVGDAKTLAVTDDDAAGITVSPSSGNTSEDGTTATFTVVLNSQPTADVTIDLSSSDTTEGTVTPTSITFTAINWQTAQTITVTGEDDAIVDGNVDYSILTATAVSTDTDYNGLNADDVAFTNTDNDTAALTVSIADASISENGGTTTATVSHNTDTTNALTVTLVSNDTSEATVISTVTIPAGQTTSPAFNITGVDDTIVDGTQTATITATATAHADGTDTLDVTDDDAAALTLSIADAAISENGGTTTATVTRNTDTTNALTVTLVSNDTSEATVISTVTIPAGQTTSPAFNITGVDDTIVDGTQTATITATATAHADGTDTLDVTDDDAAALTLSIADAAISENGGTTTATVTRNTDTTNALTVTLVSNDTSEATVISTVTIPAGQTTSPAFNITGVDDTIVDGTQTVTFTATATAHADGTDTLDVTDDDAAALTLSIADASISENGGTTTATVTRNTDTTNALTVTLVSNDTSEAAVIGTVTIAAGQTTSPAFNITGVDDTIVDGTQTVTITATATAHADGTDTLDVTDDDEPSSNLPPDITSITTTSKSLPGDTISITTSFTDQDLSDVHTATIDWGDGTVTQGEVSESNGTGTATGNHQYADAGIYTITVTINDGNGGTDSATSSSLVTGVKLVDGVLYVIGTDGRDHVNITNSLRHNGGWWGNLTPTLQVNAKLNQGRDQVRIHEVFDLADVDEIVMQLCDGDDHASLTGLGIWGWYFGFGVPTTIIGGDGDDHLFGGSANDILIGGDGDDKLYGGRGDDVLSGGDGNDKLFGEEGHDVLIGGAGRDKLSGGSGNDLLIGGLSTFDNNLDELDELLSRWAAGESVDDFTSQIIDDYDKDELNGGKGHDTGFGGFRDKLKL</sequence>
<dbReference type="SUPFAM" id="SSF63825">
    <property type="entry name" value="YWTD domain"/>
    <property type="match status" value="1"/>
</dbReference>